<dbReference type="FunCoup" id="A2DA36">
    <property type="interactions" value="278"/>
</dbReference>
<dbReference type="VEuPathDB" id="TrichDB:TVAGG3_0266120"/>
<protein>
    <recommendedName>
        <fullName evidence="3 10">Protein-S-isoprenylcysteine O-methyltransferase</fullName>
        <ecNumber evidence="3 10">2.1.1.100</ecNumber>
    </recommendedName>
</protein>
<evidence type="ECO:0000256" key="8">
    <source>
        <dbReference type="ARBA" id="ARBA00022989"/>
    </source>
</evidence>
<evidence type="ECO:0000313" key="11">
    <source>
        <dbReference type="EMBL" id="EAY22684.1"/>
    </source>
</evidence>
<keyword evidence="8 10" id="KW-1133">Transmembrane helix</keyword>
<keyword evidence="12" id="KW-1185">Reference proteome</keyword>
<evidence type="ECO:0000256" key="6">
    <source>
        <dbReference type="ARBA" id="ARBA00022691"/>
    </source>
</evidence>
<evidence type="ECO:0000313" key="12">
    <source>
        <dbReference type="Proteomes" id="UP000001542"/>
    </source>
</evidence>
<dbReference type="VEuPathDB" id="TrichDB:TVAG_476130"/>
<dbReference type="Pfam" id="PF04140">
    <property type="entry name" value="ICMT"/>
    <property type="match status" value="1"/>
</dbReference>
<evidence type="ECO:0000256" key="9">
    <source>
        <dbReference type="ARBA" id="ARBA00023136"/>
    </source>
</evidence>
<organism evidence="11 12">
    <name type="scientific">Trichomonas vaginalis (strain ATCC PRA-98 / G3)</name>
    <dbReference type="NCBI Taxonomy" id="412133"/>
    <lineage>
        <taxon>Eukaryota</taxon>
        <taxon>Metamonada</taxon>
        <taxon>Parabasalia</taxon>
        <taxon>Trichomonadida</taxon>
        <taxon>Trichomonadidae</taxon>
        <taxon>Trichomonas</taxon>
    </lineage>
</organism>
<accession>A2DA36</accession>
<reference evidence="11" key="1">
    <citation type="submission" date="2006-10" db="EMBL/GenBank/DDBJ databases">
        <authorList>
            <person name="Amadeo P."/>
            <person name="Zhao Q."/>
            <person name="Wortman J."/>
            <person name="Fraser-Liggett C."/>
            <person name="Carlton J."/>
        </authorList>
    </citation>
    <scope>NUCLEOTIDE SEQUENCE</scope>
    <source>
        <strain evidence="11">G3</strain>
    </source>
</reference>
<feature type="transmembrane region" description="Helical" evidence="10">
    <location>
        <begin position="73"/>
        <end position="93"/>
    </location>
</feature>
<dbReference type="EC" id="2.1.1.100" evidence="3 10"/>
<dbReference type="GO" id="GO:0032259">
    <property type="term" value="P:methylation"/>
    <property type="evidence" value="ECO:0007669"/>
    <property type="project" value="UniProtKB-KW"/>
</dbReference>
<dbReference type="Gene3D" id="1.20.120.1630">
    <property type="match status" value="1"/>
</dbReference>
<comment type="caution">
    <text evidence="10">Lacks conserved residue(s) required for the propagation of feature annotation.</text>
</comment>
<dbReference type="PANTHER" id="PTHR12714">
    <property type="entry name" value="PROTEIN-S ISOPRENYLCYSTEINE O-METHYLTRANSFERASE"/>
    <property type="match status" value="1"/>
</dbReference>
<dbReference type="GO" id="GO:0005789">
    <property type="term" value="C:endoplasmic reticulum membrane"/>
    <property type="evidence" value="ECO:0007669"/>
    <property type="project" value="UniProtKB-SubCell"/>
</dbReference>
<evidence type="ECO:0000256" key="1">
    <source>
        <dbReference type="ARBA" id="ARBA00004141"/>
    </source>
</evidence>
<dbReference type="InterPro" id="IPR025770">
    <property type="entry name" value="PPMT_MeTrfase"/>
</dbReference>
<dbReference type="Proteomes" id="UP000001542">
    <property type="component" value="Unassembled WGS sequence"/>
</dbReference>
<dbReference type="PROSITE" id="PS51564">
    <property type="entry name" value="SAM_ICMT"/>
    <property type="match status" value="1"/>
</dbReference>
<dbReference type="OrthoDB" id="422086at2759"/>
<evidence type="ECO:0000256" key="3">
    <source>
        <dbReference type="ARBA" id="ARBA00012151"/>
    </source>
</evidence>
<comment type="catalytic activity">
    <reaction evidence="10">
        <text>[protein]-C-terminal S-[(2E,6E)-farnesyl]-L-cysteine + S-adenosyl-L-methionine = [protein]-C-terminal S-[(2E,6E)-farnesyl]-L-cysteine methyl ester + S-adenosyl-L-homocysteine</text>
        <dbReference type="Rhea" id="RHEA:21672"/>
        <dbReference type="Rhea" id="RHEA-COMP:12125"/>
        <dbReference type="Rhea" id="RHEA-COMP:12126"/>
        <dbReference type="ChEBI" id="CHEBI:57856"/>
        <dbReference type="ChEBI" id="CHEBI:59789"/>
        <dbReference type="ChEBI" id="CHEBI:90510"/>
        <dbReference type="ChEBI" id="CHEBI:90511"/>
        <dbReference type="EC" id="2.1.1.100"/>
    </reaction>
</comment>
<dbReference type="SMR" id="A2DA36"/>
<keyword evidence="7 10" id="KW-0812">Transmembrane</keyword>
<gene>
    <name evidence="11" type="ORF">TVAG_476130</name>
</gene>
<evidence type="ECO:0000256" key="7">
    <source>
        <dbReference type="ARBA" id="ARBA00022692"/>
    </source>
</evidence>
<keyword evidence="10" id="KW-0256">Endoplasmic reticulum</keyword>
<dbReference type="PANTHER" id="PTHR12714:SF9">
    <property type="entry name" value="PROTEIN-S-ISOPRENYLCYSTEINE O-METHYLTRANSFERASE"/>
    <property type="match status" value="1"/>
</dbReference>
<feature type="transmembrane region" description="Helical" evidence="10">
    <location>
        <begin position="128"/>
        <end position="156"/>
    </location>
</feature>
<comment type="similarity">
    <text evidence="2 10">Belongs to the class VI-like SAM-binding methyltransferase superfamily. Isoprenylcysteine carboxyl methyltransferase family.</text>
</comment>
<evidence type="ECO:0000256" key="2">
    <source>
        <dbReference type="ARBA" id="ARBA00009140"/>
    </source>
</evidence>
<dbReference type="GO" id="GO:0005783">
    <property type="term" value="C:endoplasmic reticulum"/>
    <property type="evidence" value="ECO:0000318"/>
    <property type="project" value="GO_Central"/>
</dbReference>
<feature type="transmembrane region" description="Helical" evidence="10">
    <location>
        <begin position="42"/>
        <end position="61"/>
    </location>
</feature>
<dbReference type="InParanoid" id="A2DA36"/>
<evidence type="ECO:0000256" key="4">
    <source>
        <dbReference type="ARBA" id="ARBA00022603"/>
    </source>
</evidence>
<dbReference type="OMA" id="IKREEAY"/>
<dbReference type="eggNOG" id="KOG2628">
    <property type="taxonomic scope" value="Eukaryota"/>
</dbReference>
<sequence>MDYIFFTLLFVLICYHVAEYVIHKAIHPDITDKRSFLITWQYLVAFSVGCIEYFIESLKFYNFKHNKSNPMIWIGAFSIIIGLYIRFAAILHAGKAFTHQLSRAKRPDHKLVTDGIYKYIRHPGYLGFFIFAIGTQVFLSNILSPVAFAVTLWYFFKRRIADEEYTLYTFFGNDYLRYRSKTPTYFPFIE</sequence>
<dbReference type="AlphaFoldDB" id="A2DA36"/>
<keyword evidence="4 10" id="KW-0489">Methyltransferase</keyword>
<keyword evidence="6 10" id="KW-0949">S-adenosyl-L-methionine</keyword>
<evidence type="ECO:0000256" key="5">
    <source>
        <dbReference type="ARBA" id="ARBA00022679"/>
    </source>
</evidence>
<dbReference type="InterPro" id="IPR007269">
    <property type="entry name" value="ICMT_MeTrfase"/>
</dbReference>
<comment type="subcellular location">
    <subcellularLocation>
        <location evidence="10">Endoplasmic reticulum membrane</location>
        <topology evidence="10">Multi-pass membrane protein</topology>
    </subcellularLocation>
    <subcellularLocation>
        <location evidence="1">Membrane</location>
        <topology evidence="1">Multi-pass membrane protein</topology>
    </subcellularLocation>
</comment>
<dbReference type="KEGG" id="tva:5468243"/>
<dbReference type="EMBL" id="DS113182">
    <property type="protein sequence ID" value="EAY22684.1"/>
    <property type="molecule type" value="Genomic_DNA"/>
</dbReference>
<keyword evidence="9 10" id="KW-0472">Membrane</keyword>
<dbReference type="GO" id="GO:0004671">
    <property type="term" value="F:protein C-terminal S-isoprenylcysteine carboxyl O-methyltransferase activity"/>
    <property type="evidence" value="ECO:0000318"/>
    <property type="project" value="GO_Central"/>
</dbReference>
<proteinExistence type="inferred from homology"/>
<name>A2DA36_TRIV3</name>
<evidence type="ECO:0000256" key="10">
    <source>
        <dbReference type="RuleBase" id="RU362022"/>
    </source>
</evidence>
<reference evidence="11" key="2">
    <citation type="journal article" date="2007" name="Science">
        <title>Draft genome sequence of the sexually transmitted pathogen Trichomonas vaginalis.</title>
        <authorList>
            <person name="Carlton J.M."/>
            <person name="Hirt R.P."/>
            <person name="Silva J.C."/>
            <person name="Delcher A.L."/>
            <person name="Schatz M."/>
            <person name="Zhao Q."/>
            <person name="Wortman J.R."/>
            <person name="Bidwell S.L."/>
            <person name="Alsmark U.C.M."/>
            <person name="Besteiro S."/>
            <person name="Sicheritz-Ponten T."/>
            <person name="Noel C.J."/>
            <person name="Dacks J.B."/>
            <person name="Foster P.G."/>
            <person name="Simillion C."/>
            <person name="Van de Peer Y."/>
            <person name="Miranda-Saavedra D."/>
            <person name="Barton G.J."/>
            <person name="Westrop G.D."/>
            <person name="Mueller S."/>
            <person name="Dessi D."/>
            <person name="Fiori P.L."/>
            <person name="Ren Q."/>
            <person name="Paulsen I."/>
            <person name="Zhang H."/>
            <person name="Bastida-Corcuera F.D."/>
            <person name="Simoes-Barbosa A."/>
            <person name="Brown M.T."/>
            <person name="Hayes R.D."/>
            <person name="Mukherjee M."/>
            <person name="Okumura C.Y."/>
            <person name="Schneider R."/>
            <person name="Smith A.J."/>
            <person name="Vanacova S."/>
            <person name="Villalvazo M."/>
            <person name="Haas B.J."/>
            <person name="Pertea M."/>
            <person name="Feldblyum T.V."/>
            <person name="Utterback T.R."/>
            <person name="Shu C.L."/>
            <person name="Osoegawa K."/>
            <person name="de Jong P.J."/>
            <person name="Hrdy I."/>
            <person name="Horvathova L."/>
            <person name="Zubacova Z."/>
            <person name="Dolezal P."/>
            <person name="Malik S.B."/>
            <person name="Logsdon J.M. Jr."/>
            <person name="Henze K."/>
            <person name="Gupta A."/>
            <person name="Wang C.C."/>
            <person name="Dunne R.L."/>
            <person name="Upcroft J.A."/>
            <person name="Upcroft P."/>
            <person name="White O."/>
            <person name="Salzberg S.L."/>
            <person name="Tang P."/>
            <person name="Chiu C.-H."/>
            <person name="Lee Y.-S."/>
            <person name="Embley T.M."/>
            <person name="Coombs G.H."/>
            <person name="Mottram J.C."/>
            <person name="Tachezy J."/>
            <person name="Fraser-Liggett C.M."/>
            <person name="Johnson P.J."/>
        </authorList>
    </citation>
    <scope>NUCLEOTIDE SEQUENCE [LARGE SCALE GENOMIC DNA]</scope>
    <source>
        <strain evidence="11">G3</strain>
    </source>
</reference>
<dbReference type="RefSeq" id="XP_001583670.1">
    <property type="nucleotide sequence ID" value="XM_001583620.1"/>
</dbReference>
<keyword evidence="5" id="KW-0808">Transferase</keyword>
<dbReference type="STRING" id="5722.A2DA36"/>